<dbReference type="EMBL" id="JANUAE010000025">
    <property type="protein sequence ID" value="MCS3712052.1"/>
    <property type="molecule type" value="Genomic_DNA"/>
</dbReference>
<evidence type="ECO:0000313" key="2">
    <source>
        <dbReference type="EMBL" id="MCS3712052.1"/>
    </source>
</evidence>
<accession>A0A9X2ZU64</accession>
<dbReference type="RefSeq" id="WP_081580639.1">
    <property type="nucleotide sequence ID" value="NZ_CALTSQ010000008.1"/>
</dbReference>
<comment type="caution">
    <text evidence="4">The sequence shown here is derived from an EMBL/GenBank/DDBJ whole genome shotgun (WGS) entry which is preliminary data.</text>
</comment>
<evidence type="ECO:0000313" key="5">
    <source>
        <dbReference type="Proteomes" id="UP001155144"/>
    </source>
</evidence>
<name>A0A9X2ZU64_9BACT</name>
<evidence type="ECO:0000313" key="3">
    <source>
        <dbReference type="EMBL" id="MCS3952726.1"/>
    </source>
</evidence>
<evidence type="ECO:0000313" key="4">
    <source>
        <dbReference type="EMBL" id="MCS4122950.1"/>
    </source>
</evidence>
<protein>
    <submittedName>
        <fullName evidence="4">Uncharacterized protein</fullName>
    </submittedName>
</protein>
<dbReference type="EMBL" id="JANUBL010000013">
    <property type="protein sequence ID" value="MCS4122950.1"/>
    <property type="molecule type" value="Genomic_DNA"/>
</dbReference>
<dbReference type="Proteomes" id="UP001155057">
    <property type="component" value="Unassembled WGS sequence"/>
</dbReference>
<gene>
    <name evidence="4" type="ORF">GGP45_003318</name>
    <name evidence="2" type="ORF">GGP61_003688</name>
    <name evidence="3" type="ORF">GGP83_002699</name>
</gene>
<dbReference type="Proteomes" id="UP001155144">
    <property type="component" value="Unassembled WGS sequence"/>
</dbReference>
<reference evidence="4" key="1">
    <citation type="submission" date="2022-08" db="EMBL/GenBank/DDBJ databases">
        <title>Genomic Encyclopedia of Type Strains, Phase V (KMG-V): Genome sequencing to study the core and pangenomes of soil and plant-associated prokaryotes.</title>
        <authorList>
            <person name="Whitman W."/>
        </authorList>
    </citation>
    <scope>NUCLEOTIDE SEQUENCE</scope>
    <source>
        <strain evidence="3">SP2017</strain>
        <strain evidence="4">SP3026</strain>
        <strain evidence="2">SP3049</strain>
    </source>
</reference>
<organism evidence="4 5">
    <name type="scientific">Salinibacter ruber</name>
    <dbReference type="NCBI Taxonomy" id="146919"/>
    <lineage>
        <taxon>Bacteria</taxon>
        <taxon>Pseudomonadati</taxon>
        <taxon>Rhodothermota</taxon>
        <taxon>Rhodothermia</taxon>
        <taxon>Rhodothermales</taxon>
        <taxon>Salinibacteraceae</taxon>
        <taxon>Salinibacter</taxon>
    </lineage>
</organism>
<proteinExistence type="predicted"/>
<dbReference type="EMBL" id="JANUBB010000011">
    <property type="protein sequence ID" value="MCS3952726.1"/>
    <property type="molecule type" value="Genomic_DNA"/>
</dbReference>
<evidence type="ECO:0000256" key="1">
    <source>
        <dbReference type="SAM" id="MobiDB-lite"/>
    </source>
</evidence>
<dbReference type="GeneID" id="83727150"/>
<dbReference type="Proteomes" id="UP001155010">
    <property type="component" value="Unassembled WGS sequence"/>
</dbReference>
<sequence length="59" mass="6590">MHIPDHADILPEGVDPIPFPDTKEEAEMLRCLLNAGLYPTCADIGTQRDRKDPTGDEDR</sequence>
<feature type="region of interest" description="Disordered" evidence="1">
    <location>
        <begin position="1"/>
        <end position="20"/>
    </location>
</feature>
<dbReference type="AlphaFoldDB" id="A0A9X2ZU64"/>